<feature type="transmembrane region" description="Helical" evidence="4">
    <location>
        <begin position="83"/>
        <end position="102"/>
    </location>
</feature>
<feature type="transmembrane region" description="Helical" evidence="4">
    <location>
        <begin position="299"/>
        <end position="318"/>
    </location>
</feature>
<keyword evidence="2 4" id="KW-1133">Transmembrane helix</keyword>
<reference evidence="6 7" key="1">
    <citation type="submission" date="2018-06" db="EMBL/GenBank/DDBJ databases">
        <title>Genomic Encyclopedia of Archaeal and Bacterial Type Strains, Phase II (KMG-II): from individual species to whole genera.</title>
        <authorList>
            <person name="Goeker M."/>
        </authorList>
    </citation>
    <scope>NUCLEOTIDE SEQUENCE [LARGE SCALE GENOMIC DNA]</scope>
    <source>
        <strain evidence="6 7">DSM 22011</strain>
    </source>
</reference>
<feature type="transmembrane region" description="Helical" evidence="4">
    <location>
        <begin position="142"/>
        <end position="165"/>
    </location>
</feature>
<feature type="transmembrane region" description="Helical" evidence="4">
    <location>
        <begin position="177"/>
        <end position="198"/>
    </location>
</feature>
<dbReference type="Gene3D" id="1.20.1250.20">
    <property type="entry name" value="MFS general substrate transporter like domains"/>
    <property type="match status" value="1"/>
</dbReference>
<organism evidence="6 7">
    <name type="scientific">Salipiger aestuarii</name>
    <dbReference type="NCBI Taxonomy" id="568098"/>
    <lineage>
        <taxon>Bacteria</taxon>
        <taxon>Pseudomonadati</taxon>
        <taxon>Pseudomonadota</taxon>
        <taxon>Alphaproteobacteria</taxon>
        <taxon>Rhodobacterales</taxon>
        <taxon>Roseobacteraceae</taxon>
        <taxon>Salipiger</taxon>
    </lineage>
</organism>
<feature type="transmembrane region" description="Helical" evidence="4">
    <location>
        <begin position="388"/>
        <end position="407"/>
    </location>
</feature>
<dbReference type="RefSeq" id="WP_009503981.1">
    <property type="nucleotide sequence ID" value="NZ_LIGK01000031.1"/>
</dbReference>
<feature type="transmembrane region" description="Helical" evidence="4">
    <location>
        <begin position="12"/>
        <end position="33"/>
    </location>
</feature>
<dbReference type="PANTHER" id="PTHR11360">
    <property type="entry name" value="MONOCARBOXYLATE TRANSPORTER"/>
    <property type="match status" value="1"/>
</dbReference>
<dbReference type="Pfam" id="PF07690">
    <property type="entry name" value="MFS_1"/>
    <property type="match status" value="1"/>
</dbReference>
<keyword evidence="3 4" id="KW-0472">Membrane</keyword>
<dbReference type="InterPro" id="IPR011701">
    <property type="entry name" value="MFS"/>
</dbReference>
<feature type="transmembrane region" description="Helical" evidence="4">
    <location>
        <begin position="53"/>
        <end position="76"/>
    </location>
</feature>
<dbReference type="EMBL" id="QLMG01000031">
    <property type="protein sequence ID" value="RAK14001.1"/>
    <property type="molecule type" value="Genomic_DNA"/>
</dbReference>
<protein>
    <submittedName>
        <fullName evidence="6">Putative MFS family arabinose efflux permease</fullName>
    </submittedName>
</protein>
<dbReference type="CDD" id="cd17355">
    <property type="entry name" value="MFS_YcxA_like"/>
    <property type="match status" value="1"/>
</dbReference>
<dbReference type="Proteomes" id="UP000249165">
    <property type="component" value="Unassembled WGS sequence"/>
</dbReference>
<evidence type="ECO:0000256" key="4">
    <source>
        <dbReference type="SAM" id="Phobius"/>
    </source>
</evidence>
<evidence type="ECO:0000313" key="7">
    <source>
        <dbReference type="Proteomes" id="UP000249165"/>
    </source>
</evidence>
<feature type="transmembrane region" description="Helical" evidence="4">
    <location>
        <begin position="232"/>
        <end position="258"/>
    </location>
</feature>
<feature type="transmembrane region" description="Helical" evidence="4">
    <location>
        <begin position="264"/>
        <end position="287"/>
    </location>
</feature>
<sequence length="422" mass="45085">MTDLNARRVSAAIIPAVVVLLGFSGNFVARGVVDSFLVFMQPVEAEFGWHHGALTQVYSVYLITLGLMSPLTGMIIDHWGPKVTYIAGAICIATAMFIAGRATEIWQLHISVGVLCGAGSSAMGMVPAAALIGRWFDRNMSLAIAIAYAGVGTGMLAIVPLTQASIDHFGWRETYTILFWCVAALLPVLLLLPWRIIAGGAQGNPRARMKPANGTSPDPEWTVRNAVGTLEFWLLVQAFFFTAMAAYLTTVQTIAFLIDRGYPALDAAFAFGVAGMLSIFGVLLSGWASQKFGIRRSALVSYAGTLIGIVALFAFSIWPHGVLVLIFVLGFGASQGARGPVISSLNARIFAQGRVGSIYGLIFMLMSFGAATGSWLSGRLYAWTNDYSAAFVVAAFAILLAGAPFVFTRRLTHATEMPPPLI</sequence>
<evidence type="ECO:0000256" key="1">
    <source>
        <dbReference type="ARBA" id="ARBA00022692"/>
    </source>
</evidence>
<evidence type="ECO:0000256" key="2">
    <source>
        <dbReference type="ARBA" id="ARBA00022989"/>
    </source>
</evidence>
<evidence type="ECO:0000256" key="3">
    <source>
        <dbReference type="ARBA" id="ARBA00023136"/>
    </source>
</evidence>
<dbReference type="PANTHER" id="PTHR11360:SF284">
    <property type="entry name" value="EG:103B4.3 PROTEIN-RELATED"/>
    <property type="match status" value="1"/>
</dbReference>
<dbReference type="AlphaFoldDB" id="A0A327Y0U5"/>
<name>A0A327Y0U5_9RHOB</name>
<keyword evidence="7" id="KW-1185">Reference proteome</keyword>
<proteinExistence type="predicted"/>
<accession>A0A327Y0U5</accession>
<keyword evidence="1 4" id="KW-0812">Transmembrane</keyword>
<gene>
    <name evidence="6" type="ORF">ATI53_103129</name>
</gene>
<dbReference type="SUPFAM" id="SSF103473">
    <property type="entry name" value="MFS general substrate transporter"/>
    <property type="match status" value="1"/>
</dbReference>
<feature type="transmembrane region" description="Helical" evidence="4">
    <location>
        <begin position="108"/>
        <end position="130"/>
    </location>
</feature>
<dbReference type="InterPro" id="IPR020846">
    <property type="entry name" value="MFS_dom"/>
</dbReference>
<comment type="caution">
    <text evidence="6">The sequence shown here is derived from an EMBL/GenBank/DDBJ whole genome shotgun (WGS) entry which is preliminary data.</text>
</comment>
<dbReference type="InterPro" id="IPR050327">
    <property type="entry name" value="Proton-linked_MCT"/>
</dbReference>
<dbReference type="GO" id="GO:0022857">
    <property type="term" value="F:transmembrane transporter activity"/>
    <property type="evidence" value="ECO:0007669"/>
    <property type="project" value="InterPro"/>
</dbReference>
<feature type="transmembrane region" description="Helical" evidence="4">
    <location>
        <begin position="357"/>
        <end position="376"/>
    </location>
</feature>
<feature type="domain" description="Major facilitator superfamily (MFS) profile" evidence="5">
    <location>
        <begin position="10"/>
        <end position="413"/>
    </location>
</feature>
<dbReference type="OrthoDB" id="146345at2"/>
<evidence type="ECO:0000313" key="6">
    <source>
        <dbReference type="EMBL" id="RAK14001.1"/>
    </source>
</evidence>
<dbReference type="InterPro" id="IPR036259">
    <property type="entry name" value="MFS_trans_sf"/>
</dbReference>
<evidence type="ECO:0000259" key="5">
    <source>
        <dbReference type="PROSITE" id="PS50850"/>
    </source>
</evidence>
<feature type="transmembrane region" description="Helical" evidence="4">
    <location>
        <begin position="324"/>
        <end position="345"/>
    </location>
</feature>
<dbReference type="PROSITE" id="PS50850">
    <property type="entry name" value="MFS"/>
    <property type="match status" value="1"/>
</dbReference>